<dbReference type="AlphaFoldDB" id="A0AAD4RWT0"/>
<protein>
    <submittedName>
        <fullName evidence="2">Uncharacterized protein</fullName>
    </submittedName>
</protein>
<dbReference type="PANTHER" id="PTHR36048:SF1">
    <property type="entry name" value="RIBOSOME MATURATION FACTOR"/>
    <property type="match status" value="1"/>
</dbReference>
<keyword evidence="3" id="KW-1185">Reference proteome</keyword>
<feature type="compositionally biased region" description="Basic residues" evidence="1">
    <location>
        <begin position="50"/>
        <end position="59"/>
    </location>
</feature>
<sequence>MDMDLSENQNMIFEPLSAEQIAINEKKMDMTLDDIIKISRKTAGSDPRKPRPYLNRRRNVPTVGGNFSKWSLRESKPSMKHNRRQKFPSAGAPSRNSTSVWSRLKVSKPSVRQGLPTQRYLNLQDNQYIVRAIATNVQPVTTRTRPLIRNKMPNLSSSRAGVSPVQERRFAEKKQKWMKRQKQGYSAQKFGGFCAYSHARKKVVPHSTEY</sequence>
<evidence type="ECO:0000313" key="3">
    <source>
        <dbReference type="Proteomes" id="UP001202328"/>
    </source>
</evidence>
<dbReference type="Proteomes" id="UP001202328">
    <property type="component" value="Unassembled WGS sequence"/>
</dbReference>
<reference evidence="2" key="1">
    <citation type="submission" date="2022-04" db="EMBL/GenBank/DDBJ databases">
        <title>A functionally conserved STORR gene fusion in Papaver species that diverged 16.8 million years ago.</title>
        <authorList>
            <person name="Catania T."/>
        </authorList>
    </citation>
    <scope>NUCLEOTIDE SEQUENCE</scope>
    <source>
        <strain evidence="2">S-188037</strain>
    </source>
</reference>
<feature type="region of interest" description="Disordered" evidence="1">
    <location>
        <begin position="41"/>
        <end position="105"/>
    </location>
</feature>
<organism evidence="2 3">
    <name type="scientific">Papaver atlanticum</name>
    <dbReference type="NCBI Taxonomy" id="357466"/>
    <lineage>
        <taxon>Eukaryota</taxon>
        <taxon>Viridiplantae</taxon>
        <taxon>Streptophyta</taxon>
        <taxon>Embryophyta</taxon>
        <taxon>Tracheophyta</taxon>
        <taxon>Spermatophyta</taxon>
        <taxon>Magnoliopsida</taxon>
        <taxon>Ranunculales</taxon>
        <taxon>Papaveraceae</taxon>
        <taxon>Papaveroideae</taxon>
        <taxon>Papaver</taxon>
    </lineage>
</organism>
<dbReference type="PANTHER" id="PTHR36048">
    <property type="entry name" value="RIBOSOME MATURATION FACTOR"/>
    <property type="match status" value="1"/>
</dbReference>
<dbReference type="EMBL" id="JAJJMB010017633">
    <property type="protein sequence ID" value="KAI3836821.1"/>
    <property type="molecule type" value="Genomic_DNA"/>
</dbReference>
<accession>A0AAD4RWT0</accession>
<evidence type="ECO:0000256" key="1">
    <source>
        <dbReference type="SAM" id="MobiDB-lite"/>
    </source>
</evidence>
<comment type="caution">
    <text evidence="2">The sequence shown here is derived from an EMBL/GenBank/DDBJ whole genome shotgun (WGS) entry which is preliminary data.</text>
</comment>
<evidence type="ECO:0000313" key="2">
    <source>
        <dbReference type="EMBL" id="KAI3836821.1"/>
    </source>
</evidence>
<gene>
    <name evidence="2" type="ORF">MKW98_005154</name>
</gene>
<name>A0AAD4RWT0_9MAGN</name>
<proteinExistence type="predicted"/>